<feature type="compositionally biased region" description="Basic and acidic residues" evidence="1">
    <location>
        <begin position="409"/>
        <end position="427"/>
    </location>
</feature>
<dbReference type="RefSeq" id="XP_012765888.1">
    <property type="nucleotide sequence ID" value="XM_012910434.1"/>
</dbReference>
<feature type="compositionally biased region" description="Polar residues" evidence="1">
    <location>
        <begin position="167"/>
        <end position="183"/>
    </location>
</feature>
<feature type="region of interest" description="Disordered" evidence="1">
    <location>
        <begin position="594"/>
        <end position="702"/>
    </location>
</feature>
<dbReference type="Proteomes" id="UP000033188">
    <property type="component" value="Chromosome 1"/>
</dbReference>
<feature type="compositionally biased region" description="Basic and acidic residues" evidence="1">
    <location>
        <begin position="479"/>
        <end position="490"/>
    </location>
</feature>
<proteinExistence type="predicted"/>
<feature type="compositionally biased region" description="Low complexity" evidence="1">
    <location>
        <begin position="623"/>
        <end position="638"/>
    </location>
</feature>
<feature type="compositionally biased region" description="Basic residues" evidence="1">
    <location>
        <begin position="780"/>
        <end position="797"/>
    </location>
</feature>
<evidence type="ECO:0000313" key="2">
    <source>
        <dbReference type="EMBL" id="CDR93702.1"/>
    </source>
</evidence>
<feature type="region of interest" description="Disordered" evidence="1">
    <location>
        <begin position="750"/>
        <end position="813"/>
    </location>
</feature>
<feature type="region of interest" description="Disordered" evidence="1">
    <location>
        <begin position="517"/>
        <end position="568"/>
    </location>
</feature>
<dbReference type="OrthoDB" id="366468at2759"/>
<feature type="region of interest" description="Disordered" evidence="1">
    <location>
        <begin position="154"/>
        <end position="194"/>
    </location>
</feature>
<feature type="region of interest" description="Disordered" evidence="1">
    <location>
        <begin position="80"/>
        <end position="121"/>
    </location>
</feature>
<evidence type="ECO:0000313" key="3">
    <source>
        <dbReference type="Proteomes" id="UP000033188"/>
    </source>
</evidence>
<sequence>MADTQETEMSEPAATLTQRAAAADAETDLSDAFSDAVPKPEPAAESQTYVRRTRWSSAIMDGVDPKMRYANKRFSDIYEQPDDAELKKARRTKPSPRETTEAPIFVQQDPTCSEDDSESSPSIDIRTIRNILNAIRDVVTALIPKPVLITDLSKDQSKEQKHESVYGTRSASARSQESINADASATAPGGKASETEHIGMCDDLKTVQKDVGDLLNRGMYSRNEKIKFVVYSILELVALRADHYYRMIQNMERLARYAHRTESIPTDFVTTLIDMYGAAALQHLEHIRRRMPIKVRHTGVLNFKPWRAVFGGTTLSMENVNDLLKKYEFKKLKDMAQTRTKNVRALMQEQQSAMLKAIEARNRESMLSASYAKLRQTDAQKKGGITSLVSTAANTQESIGDALMGGESLKAKTEGRAAQKGKSETGRARAKAGAAQRKDSVSDAQDAGQPKTASSKRAGGRKAATTRGGSNAARPGKSKSLELERTKADDSDGPIMRRKHGSLELAGTGLFTDDDEAAFSEYSDEESKRNDSTKSKGRSRAASFRGKNKSPDTTSTSPTQIGARGAPNRIALARRMALNRSGKSVESWRNLKMTSGFEPVKLDGDDTLKIPKVKRDPTPKAAPPTEEAASPAETPKAADSAPTTTVGTPERAKQRVVYETNRLKEGPGSASFSPPPNPYRKHVPPNPRRGGPNITGGSPPGRMYPMYMIPPPPPHPNMLMFHNAMYNAMPPHPKAPWAIPPVAAPAPHIMSPKHCHPISPTWRNQGPPPEGLDSPNRGRGFPKRHHQIPRNPNRRPPRGPNSNPASPKSNRVV</sequence>
<feature type="compositionally biased region" description="Basic and acidic residues" evidence="1">
    <location>
        <begin position="525"/>
        <end position="534"/>
    </location>
</feature>
<feature type="compositionally biased region" description="Basic and acidic residues" evidence="1">
    <location>
        <begin position="154"/>
        <end position="164"/>
    </location>
</feature>
<dbReference type="AlphaFoldDB" id="A0A061D0N1"/>
<feature type="region of interest" description="Disordered" evidence="1">
    <location>
        <begin position="406"/>
        <end position="501"/>
    </location>
</feature>
<dbReference type="GeneID" id="24562243"/>
<name>A0A061D0N1_BABBI</name>
<keyword evidence="3" id="KW-1185">Reference proteome</keyword>
<feature type="compositionally biased region" description="Basic and acidic residues" evidence="1">
    <location>
        <begin position="600"/>
        <end position="618"/>
    </location>
</feature>
<reference evidence="3" key="1">
    <citation type="journal article" date="2014" name="Nucleic Acids Res.">
        <title>The evolutionary dynamics of variant antigen genes in Babesia reveal a history of genomic innovation underlying host-parasite interaction.</title>
        <authorList>
            <person name="Jackson A.P."/>
            <person name="Otto T.D."/>
            <person name="Darby A."/>
            <person name="Ramaprasad A."/>
            <person name="Xia D."/>
            <person name="Echaide I.E."/>
            <person name="Farber M."/>
            <person name="Gahlot S."/>
            <person name="Gamble J."/>
            <person name="Gupta D."/>
            <person name="Gupta Y."/>
            <person name="Jackson L."/>
            <person name="Malandrin L."/>
            <person name="Malas T.B."/>
            <person name="Moussa E."/>
            <person name="Nair M."/>
            <person name="Reid A.J."/>
            <person name="Sanders M."/>
            <person name="Sharma J."/>
            <person name="Tracey A."/>
            <person name="Quail M.A."/>
            <person name="Weir W."/>
            <person name="Wastling J.M."/>
            <person name="Hall N."/>
            <person name="Willadsen P."/>
            <person name="Lingelbach K."/>
            <person name="Shiels B."/>
            <person name="Tait A."/>
            <person name="Berriman M."/>
            <person name="Allred D.R."/>
            <person name="Pain A."/>
        </authorList>
    </citation>
    <scope>NUCLEOTIDE SEQUENCE [LARGE SCALE GENOMIC DNA]</scope>
    <source>
        <strain evidence="3">Bond</strain>
    </source>
</reference>
<organism evidence="2 3">
    <name type="scientific">Babesia bigemina</name>
    <dbReference type="NCBI Taxonomy" id="5866"/>
    <lineage>
        <taxon>Eukaryota</taxon>
        <taxon>Sar</taxon>
        <taxon>Alveolata</taxon>
        <taxon>Apicomplexa</taxon>
        <taxon>Aconoidasida</taxon>
        <taxon>Piroplasmida</taxon>
        <taxon>Babesiidae</taxon>
        <taxon>Babesia</taxon>
    </lineage>
</organism>
<evidence type="ECO:0000256" key="1">
    <source>
        <dbReference type="SAM" id="MobiDB-lite"/>
    </source>
</evidence>
<accession>A0A061D0N1</accession>
<gene>
    <name evidence="2" type="ORF">BBBOND_0100310</name>
</gene>
<protein>
    <submittedName>
        <fullName evidence="2">Uncharacterized protein</fullName>
    </submittedName>
</protein>
<feature type="compositionally biased region" description="Low complexity" evidence="1">
    <location>
        <begin position="13"/>
        <end position="24"/>
    </location>
</feature>
<dbReference type="EMBL" id="LK391707">
    <property type="protein sequence ID" value="CDR93702.1"/>
    <property type="molecule type" value="Genomic_DNA"/>
</dbReference>
<dbReference type="VEuPathDB" id="PiroplasmaDB:BBBOND_0100310"/>
<feature type="compositionally biased region" description="Polar residues" evidence="1">
    <location>
        <begin position="551"/>
        <end position="560"/>
    </location>
</feature>
<dbReference type="KEGG" id="bbig:BBBOND_0100310"/>
<feature type="region of interest" description="Disordered" evidence="1">
    <location>
        <begin position="1"/>
        <end position="57"/>
    </location>
</feature>